<protein>
    <recommendedName>
        <fullName evidence="4">DUF2277 domain-containing protein</fullName>
    </recommendedName>
</protein>
<gene>
    <name evidence="2" type="ORF">Ga0074812_106191</name>
</gene>
<evidence type="ECO:0008006" key="4">
    <source>
        <dbReference type="Google" id="ProtNLM"/>
    </source>
</evidence>
<feature type="region of interest" description="Disordered" evidence="1">
    <location>
        <begin position="65"/>
        <end position="118"/>
    </location>
</feature>
<dbReference type="Proteomes" id="UP000198802">
    <property type="component" value="Unassembled WGS sequence"/>
</dbReference>
<keyword evidence="3" id="KW-1185">Reference proteome</keyword>
<reference evidence="3" key="1">
    <citation type="submission" date="2015-11" db="EMBL/GenBank/DDBJ databases">
        <authorList>
            <person name="Varghese N."/>
        </authorList>
    </citation>
    <scope>NUCLEOTIDE SEQUENCE [LARGE SCALE GENOMIC DNA]</scope>
    <source>
        <strain evidence="3">DSM 45899</strain>
    </source>
</reference>
<dbReference type="InterPro" id="IPR018735">
    <property type="entry name" value="DUF2277"/>
</dbReference>
<proteinExistence type="predicted"/>
<evidence type="ECO:0000313" key="3">
    <source>
        <dbReference type="Proteomes" id="UP000198802"/>
    </source>
</evidence>
<feature type="compositionally biased region" description="Low complexity" evidence="1">
    <location>
        <begin position="86"/>
        <end position="104"/>
    </location>
</feature>
<evidence type="ECO:0000256" key="1">
    <source>
        <dbReference type="SAM" id="MobiDB-lite"/>
    </source>
</evidence>
<dbReference type="EMBL" id="FAOZ01000006">
    <property type="protein sequence ID" value="CUU55936.1"/>
    <property type="molecule type" value="Genomic_DNA"/>
</dbReference>
<sequence length="118" mass="11995">MCRNITELRGLAPPASDEEIEAAALQFVRKVSGLRQPPAAAAEAFEAAVAEVAASVHRLLGELPARRTPPATVPPLRRPEVQARLAATASSSTASTATAASATAKRAHAGHTPAAPGS</sequence>
<dbReference type="Pfam" id="PF10041">
    <property type="entry name" value="DUF2277"/>
    <property type="match status" value="1"/>
</dbReference>
<dbReference type="AlphaFoldDB" id="A0A0S4QK61"/>
<organism evidence="2 3">
    <name type="scientific">Parafrankia irregularis</name>
    <dbReference type="NCBI Taxonomy" id="795642"/>
    <lineage>
        <taxon>Bacteria</taxon>
        <taxon>Bacillati</taxon>
        <taxon>Actinomycetota</taxon>
        <taxon>Actinomycetes</taxon>
        <taxon>Frankiales</taxon>
        <taxon>Frankiaceae</taxon>
        <taxon>Parafrankia</taxon>
    </lineage>
</organism>
<accession>A0A0S4QK61</accession>
<evidence type="ECO:0000313" key="2">
    <source>
        <dbReference type="EMBL" id="CUU55936.1"/>
    </source>
</evidence>
<name>A0A0S4QK61_9ACTN</name>